<dbReference type="EMBL" id="CAKMRJ010004445">
    <property type="protein sequence ID" value="CAH1437954.1"/>
    <property type="molecule type" value="Genomic_DNA"/>
</dbReference>
<proteinExistence type="predicted"/>
<keyword evidence="2" id="KW-1185">Reference proteome</keyword>
<comment type="caution">
    <text evidence="1">The sequence shown here is derived from an EMBL/GenBank/DDBJ whole genome shotgun (WGS) entry which is preliminary data.</text>
</comment>
<dbReference type="AlphaFoldDB" id="A0AAU9NJD0"/>
<sequence length="170" mass="19532">MREFYLILRGFEKKVDIIDVLAKTWVGSLRYREVELICRVFPSFPFCNEAFIAYVGVESSGNKFREEEFVEDSREGVLSILNKHKASWQSSGGHDVENLALVRRLRMQKVFRWSLHLEIFEMEVINSLDDGNGDKYVVHELYASANLVDSKPGVVLETSERLNVVMVGVV</sequence>
<reference evidence="1 2" key="1">
    <citation type="submission" date="2022-01" db="EMBL/GenBank/DDBJ databases">
        <authorList>
            <person name="Xiong W."/>
            <person name="Schranz E."/>
        </authorList>
    </citation>
    <scope>NUCLEOTIDE SEQUENCE [LARGE SCALE GENOMIC DNA]</scope>
</reference>
<gene>
    <name evidence="1" type="ORF">LVIROSA_LOCUS24242</name>
</gene>
<name>A0AAU9NJD0_9ASTR</name>
<protein>
    <recommendedName>
        <fullName evidence="3">FBD domain-containing protein</fullName>
    </recommendedName>
</protein>
<organism evidence="1 2">
    <name type="scientific">Lactuca virosa</name>
    <dbReference type="NCBI Taxonomy" id="75947"/>
    <lineage>
        <taxon>Eukaryota</taxon>
        <taxon>Viridiplantae</taxon>
        <taxon>Streptophyta</taxon>
        <taxon>Embryophyta</taxon>
        <taxon>Tracheophyta</taxon>
        <taxon>Spermatophyta</taxon>
        <taxon>Magnoliopsida</taxon>
        <taxon>eudicotyledons</taxon>
        <taxon>Gunneridae</taxon>
        <taxon>Pentapetalae</taxon>
        <taxon>asterids</taxon>
        <taxon>campanulids</taxon>
        <taxon>Asterales</taxon>
        <taxon>Asteraceae</taxon>
        <taxon>Cichorioideae</taxon>
        <taxon>Cichorieae</taxon>
        <taxon>Lactucinae</taxon>
        <taxon>Lactuca</taxon>
    </lineage>
</organism>
<evidence type="ECO:0000313" key="1">
    <source>
        <dbReference type="EMBL" id="CAH1437954.1"/>
    </source>
</evidence>
<evidence type="ECO:0000313" key="2">
    <source>
        <dbReference type="Proteomes" id="UP001157418"/>
    </source>
</evidence>
<dbReference type="Proteomes" id="UP001157418">
    <property type="component" value="Unassembled WGS sequence"/>
</dbReference>
<accession>A0AAU9NJD0</accession>
<evidence type="ECO:0008006" key="3">
    <source>
        <dbReference type="Google" id="ProtNLM"/>
    </source>
</evidence>